<dbReference type="PANTHER" id="PTHR11941:SF54">
    <property type="entry name" value="ENOYL-COA HYDRATASE, MITOCHONDRIAL"/>
    <property type="match status" value="1"/>
</dbReference>
<dbReference type="CDD" id="cd06558">
    <property type="entry name" value="crotonase-like"/>
    <property type="match status" value="1"/>
</dbReference>
<proteinExistence type="predicted"/>
<evidence type="ECO:0000313" key="2">
    <source>
        <dbReference type="Proteomes" id="UP000289859"/>
    </source>
</evidence>
<dbReference type="OrthoDB" id="9775794at2"/>
<gene>
    <name evidence="1" type="ORF">DSM02_299</name>
</gene>
<protein>
    <submittedName>
        <fullName evidence="1">Enoyl-CoA hydratase/carnithine racemase</fullName>
    </submittedName>
</protein>
<dbReference type="RefSeq" id="WP_128763980.1">
    <property type="nucleotide sequence ID" value="NZ_JBHUOO010000004.1"/>
</dbReference>
<dbReference type="Gene3D" id="3.90.226.10">
    <property type="entry name" value="2-enoyl-CoA Hydratase, Chain A, domain 1"/>
    <property type="match status" value="1"/>
</dbReference>
<comment type="caution">
    <text evidence="1">The sequence shown here is derived from an EMBL/GenBank/DDBJ whole genome shotgun (WGS) entry which is preliminary data.</text>
</comment>
<dbReference type="GO" id="GO:0006635">
    <property type="term" value="P:fatty acid beta-oxidation"/>
    <property type="evidence" value="ECO:0007669"/>
    <property type="project" value="TreeGrafter"/>
</dbReference>
<dbReference type="SUPFAM" id="SSF52096">
    <property type="entry name" value="ClpP/crotonase"/>
    <property type="match status" value="1"/>
</dbReference>
<keyword evidence="2" id="KW-1185">Reference proteome</keyword>
<dbReference type="InterPro" id="IPR029045">
    <property type="entry name" value="ClpP/crotonase-like_dom_sf"/>
</dbReference>
<organism evidence="1 2">
    <name type="scientific">Leeuwenhoekiella polynyae</name>
    <dbReference type="NCBI Taxonomy" id="1550906"/>
    <lineage>
        <taxon>Bacteria</taxon>
        <taxon>Pseudomonadati</taxon>
        <taxon>Bacteroidota</taxon>
        <taxon>Flavobacteriia</taxon>
        <taxon>Flavobacteriales</taxon>
        <taxon>Flavobacteriaceae</taxon>
        <taxon>Leeuwenhoekiella</taxon>
    </lineage>
</organism>
<name>A0A4Q0PHA8_9FLAO</name>
<reference evidence="1 2" key="1">
    <citation type="submission" date="2018-07" db="EMBL/GenBank/DDBJ databases">
        <title>Leeuwenhoekiella genomics.</title>
        <authorList>
            <person name="Tahon G."/>
            <person name="Willems A."/>
        </authorList>
    </citation>
    <scope>NUCLEOTIDE SEQUENCE [LARGE SCALE GENOMIC DNA]</scope>
    <source>
        <strain evidence="1 2">LMG 29608</strain>
    </source>
</reference>
<accession>A0A4Q0PHA8</accession>
<dbReference type="AlphaFoldDB" id="A0A4Q0PHA8"/>
<dbReference type="GO" id="GO:0003824">
    <property type="term" value="F:catalytic activity"/>
    <property type="evidence" value="ECO:0007669"/>
    <property type="project" value="UniProtKB-ARBA"/>
</dbReference>
<evidence type="ECO:0000313" key="1">
    <source>
        <dbReference type="EMBL" id="RXG26305.1"/>
    </source>
</evidence>
<dbReference type="InterPro" id="IPR001753">
    <property type="entry name" value="Enoyl-CoA_hydra/iso"/>
</dbReference>
<sequence length="279" mass="30579">MKLSKLNESQFKTLSISLNDGVAEIVLNSGSVNALGSQMIKELRELLHLLEKDNSVKVIVFDSANPDFFIAHVDMRILEDKKLFDKLVEETPEGVNLFQSVGEMIRTQPQVTIVKLKGIARGGGAEFVTSSDMIFASIEKGKLSHNEALMGILPGGGGTQYLQERMTRNRVMEITLGADLFDAVTAERYGWINRALPHHELDLFVNSLAKNIANLPDGVVKHMKQLVPPAGNAEGLIAEHNAWLTLISNPIAGQIMSKALENGAQTVEGELELEKLLRA</sequence>
<dbReference type="PANTHER" id="PTHR11941">
    <property type="entry name" value="ENOYL-COA HYDRATASE-RELATED"/>
    <property type="match status" value="1"/>
</dbReference>
<dbReference type="Pfam" id="PF00378">
    <property type="entry name" value="ECH_1"/>
    <property type="match status" value="1"/>
</dbReference>
<dbReference type="EMBL" id="QOVK01000001">
    <property type="protein sequence ID" value="RXG26305.1"/>
    <property type="molecule type" value="Genomic_DNA"/>
</dbReference>
<dbReference type="Proteomes" id="UP000289859">
    <property type="component" value="Unassembled WGS sequence"/>
</dbReference>